<dbReference type="InParanoid" id="A0A317ZKZ2"/>
<proteinExistence type="predicted"/>
<evidence type="ECO:0000313" key="3">
    <source>
        <dbReference type="Proteomes" id="UP000247099"/>
    </source>
</evidence>
<dbReference type="Proteomes" id="UP000247099">
    <property type="component" value="Unassembled WGS sequence"/>
</dbReference>
<feature type="signal peptide" evidence="1">
    <location>
        <begin position="1"/>
        <end position="22"/>
    </location>
</feature>
<accession>A0A317ZKZ2</accession>
<dbReference type="EMBL" id="QHJQ01000002">
    <property type="protein sequence ID" value="PXA04883.1"/>
    <property type="molecule type" value="Genomic_DNA"/>
</dbReference>
<comment type="caution">
    <text evidence="2">The sequence shown here is derived from an EMBL/GenBank/DDBJ whole genome shotgun (WGS) entry which is preliminary data.</text>
</comment>
<keyword evidence="3" id="KW-1185">Reference proteome</keyword>
<feature type="chain" id="PRO_5016458895" description="DUF481 domain-containing protein" evidence="1">
    <location>
        <begin position="23"/>
        <end position="344"/>
    </location>
</feature>
<name>A0A317ZKZ2_9BACT</name>
<dbReference type="InterPro" id="IPR007433">
    <property type="entry name" value="DUF481"/>
</dbReference>
<dbReference type="RefSeq" id="WP_110129886.1">
    <property type="nucleotide sequence ID" value="NZ_QHJQ01000002.1"/>
</dbReference>
<protein>
    <recommendedName>
        <fullName evidence="4">DUF481 domain-containing protein</fullName>
    </recommendedName>
</protein>
<reference evidence="2 3" key="1">
    <citation type="submission" date="2018-05" db="EMBL/GenBank/DDBJ databases">
        <title>Coraliomargarita sinensis sp. nov., isolated from a marine solar saltern.</title>
        <authorList>
            <person name="Zhou L.Y."/>
        </authorList>
    </citation>
    <scope>NUCLEOTIDE SEQUENCE [LARGE SCALE GENOMIC DNA]</scope>
    <source>
        <strain evidence="2 3">WN38</strain>
    </source>
</reference>
<gene>
    <name evidence="2" type="ORF">DDZ13_02660</name>
</gene>
<organism evidence="2 3">
    <name type="scientific">Coraliomargarita sinensis</name>
    <dbReference type="NCBI Taxonomy" id="2174842"/>
    <lineage>
        <taxon>Bacteria</taxon>
        <taxon>Pseudomonadati</taxon>
        <taxon>Verrucomicrobiota</taxon>
        <taxon>Opitutia</taxon>
        <taxon>Puniceicoccales</taxon>
        <taxon>Coraliomargaritaceae</taxon>
        <taxon>Coraliomargarita</taxon>
    </lineage>
</organism>
<dbReference type="Pfam" id="PF04338">
    <property type="entry name" value="DUF481"/>
    <property type="match status" value="1"/>
</dbReference>
<dbReference type="OrthoDB" id="186364at2"/>
<evidence type="ECO:0008006" key="4">
    <source>
        <dbReference type="Google" id="ProtNLM"/>
    </source>
</evidence>
<evidence type="ECO:0000313" key="2">
    <source>
        <dbReference type="EMBL" id="PXA04883.1"/>
    </source>
</evidence>
<evidence type="ECO:0000256" key="1">
    <source>
        <dbReference type="SAM" id="SignalP"/>
    </source>
</evidence>
<dbReference type="AlphaFoldDB" id="A0A317ZKZ2"/>
<sequence>MKLKYGNILALVALLFAHSSSADEVITTDGARLVGTITLIDKGTIHLDTNYAGSLKISQEQVASFSTDEPRVVRLQSGTLMAGPVQSSGNGQLKITSEDGVLTTNTSKVAASWTPGAEDPEVARNKREWRYDASLDMTGKDGNTDKFSLGTRLEAKLKGPNDTLAFYAEYEQAEEEDLKTEDRAAGGASYESFFSKVLGWYARTELETDRIDNVKFRSTSAGGLSYRLINKDKQSLVARSGLGYRYTAYTDDTEDESSPTIDFGLAHSYEYKDMFVMENDLTFVPAIDDFSNYRVVHDSGIEIPIGNSDNWKLRMGIKNEYESQPAAEEKLDTSYYTRMIYSWR</sequence>
<keyword evidence="1" id="KW-0732">Signal</keyword>